<gene>
    <name evidence="2" type="ORF">GT037_010752</name>
</gene>
<feature type="compositionally biased region" description="Low complexity" evidence="1">
    <location>
        <begin position="65"/>
        <end position="74"/>
    </location>
</feature>
<accession>A0A8H7ATC5</accession>
<dbReference type="GeneID" id="62208977"/>
<feature type="compositionally biased region" description="Polar residues" evidence="1">
    <location>
        <begin position="81"/>
        <end position="93"/>
    </location>
</feature>
<organism evidence="2 3">
    <name type="scientific">Alternaria burnsii</name>
    <dbReference type="NCBI Taxonomy" id="1187904"/>
    <lineage>
        <taxon>Eukaryota</taxon>
        <taxon>Fungi</taxon>
        <taxon>Dikarya</taxon>
        <taxon>Ascomycota</taxon>
        <taxon>Pezizomycotina</taxon>
        <taxon>Dothideomycetes</taxon>
        <taxon>Pleosporomycetidae</taxon>
        <taxon>Pleosporales</taxon>
        <taxon>Pleosporineae</taxon>
        <taxon>Pleosporaceae</taxon>
        <taxon>Alternaria</taxon>
        <taxon>Alternaria sect. Alternaria</taxon>
    </lineage>
</organism>
<reference evidence="2" key="2">
    <citation type="submission" date="2020-08" db="EMBL/GenBank/DDBJ databases">
        <title>Draft Genome Sequence of Cumin Blight Pathogen Alternaria burnsii.</title>
        <authorList>
            <person name="Feng Z."/>
        </authorList>
    </citation>
    <scope>NUCLEOTIDE SEQUENCE</scope>
    <source>
        <strain evidence="2">CBS107.38</strain>
    </source>
</reference>
<evidence type="ECO:0000313" key="2">
    <source>
        <dbReference type="EMBL" id="KAF7671191.1"/>
    </source>
</evidence>
<dbReference type="Proteomes" id="UP000596902">
    <property type="component" value="Unassembled WGS sequence"/>
</dbReference>
<feature type="compositionally biased region" description="Polar residues" evidence="1">
    <location>
        <begin position="21"/>
        <end position="38"/>
    </location>
</feature>
<dbReference type="RefSeq" id="XP_038781569.1">
    <property type="nucleotide sequence ID" value="XM_038935799.1"/>
</dbReference>
<feature type="compositionally biased region" description="Basic and acidic residues" evidence="1">
    <location>
        <begin position="1"/>
        <end position="19"/>
    </location>
</feature>
<protein>
    <submittedName>
        <fullName evidence="2">Uncharacterized protein</fullName>
    </submittedName>
</protein>
<evidence type="ECO:0000313" key="3">
    <source>
        <dbReference type="Proteomes" id="UP000596902"/>
    </source>
</evidence>
<comment type="caution">
    <text evidence="2">The sequence shown here is derived from an EMBL/GenBank/DDBJ whole genome shotgun (WGS) entry which is preliminary data.</text>
</comment>
<evidence type="ECO:0000256" key="1">
    <source>
        <dbReference type="SAM" id="MobiDB-lite"/>
    </source>
</evidence>
<feature type="region of interest" description="Disordered" evidence="1">
    <location>
        <begin position="1"/>
        <end position="38"/>
    </location>
</feature>
<sequence length="315" mass="34344">MNHDQRLDPAIDQHSHLADDTSYSIHTTPDNEGPATQSWHDDVAYNELHPGFTGVPWPTITTASTCASNNSSSSRKGHFSHSATTNNGETSGSIHQFTSNVDFLDPSDIYSLNNHDAEHWRGNALDPTLLSISPNLPASWEHDYYDYHESEQLNVLTKRASLSSYAIHQLTHGASSNQHAAQTPTQQHLDFPYVGMPFGQSYPESNDMSRVLVTSGSDERLDNFEDFESFDGATLFAGGASSLIRMPSTASESSGLQSDMPYFEDLMHEAIMDGIGDKSTWVVISDMCVKSPPAQNISSAATPVSSTTADTILIS</sequence>
<reference evidence="2" key="1">
    <citation type="submission" date="2020-01" db="EMBL/GenBank/DDBJ databases">
        <authorList>
            <person name="Feng Z.H.Z."/>
        </authorList>
    </citation>
    <scope>NUCLEOTIDE SEQUENCE</scope>
    <source>
        <strain evidence="2">CBS107.38</strain>
    </source>
</reference>
<proteinExistence type="predicted"/>
<keyword evidence="3" id="KW-1185">Reference proteome</keyword>
<feature type="region of interest" description="Disordered" evidence="1">
    <location>
        <begin position="65"/>
        <end position="93"/>
    </location>
</feature>
<dbReference type="AlphaFoldDB" id="A0A8H7ATC5"/>
<dbReference type="EMBL" id="JAAABM010000024">
    <property type="protein sequence ID" value="KAF7671191.1"/>
    <property type="molecule type" value="Genomic_DNA"/>
</dbReference>
<name>A0A8H7ATC5_9PLEO</name>